<keyword evidence="2" id="KW-0560">Oxidoreductase</keyword>
<evidence type="ECO:0000313" key="3">
    <source>
        <dbReference type="Proteomes" id="UP000589292"/>
    </source>
</evidence>
<accession>A0A7V8RAY0</accession>
<dbReference type="Proteomes" id="UP000589292">
    <property type="component" value="Unassembled WGS sequence"/>
</dbReference>
<dbReference type="RefSeq" id="WP_066283845.1">
    <property type="nucleotide sequence ID" value="NZ_BAAAGB010000002.1"/>
</dbReference>
<dbReference type="PANTHER" id="PTHR37811">
    <property type="entry name" value="BLL5343 PROTEIN"/>
    <property type="match status" value="1"/>
</dbReference>
<name>A0A7V8RAY0_9SPHN</name>
<dbReference type="InterPro" id="IPR052936">
    <property type="entry name" value="Jasmonate_Hydroxylase-like"/>
</dbReference>
<dbReference type="GO" id="GO:0004497">
    <property type="term" value="F:monooxygenase activity"/>
    <property type="evidence" value="ECO:0007669"/>
    <property type="project" value="UniProtKB-KW"/>
</dbReference>
<dbReference type="SUPFAM" id="SSF54909">
    <property type="entry name" value="Dimeric alpha+beta barrel"/>
    <property type="match status" value="1"/>
</dbReference>
<protein>
    <submittedName>
        <fullName evidence="2">Antibiotic biosynthesis monooxygenase</fullName>
    </submittedName>
</protein>
<sequence>MSGKADSRIHANGAIAVIFAAQHSGRDAEGYGVMADAMDALAARQPGYLGMDHGGVQGGFGITVSYWADDASAKAWRDNPEHRAAREAGRDRWYDHYTLHVARIERGYAWP</sequence>
<proteinExistence type="predicted"/>
<evidence type="ECO:0000313" key="2">
    <source>
        <dbReference type="EMBL" id="MBA1373096.1"/>
    </source>
</evidence>
<keyword evidence="2" id="KW-0503">Monooxygenase</keyword>
<comment type="caution">
    <text evidence="2">The sequence shown here is derived from an EMBL/GenBank/DDBJ whole genome shotgun (WGS) entry which is preliminary data.</text>
</comment>
<evidence type="ECO:0000259" key="1">
    <source>
        <dbReference type="Pfam" id="PF03992"/>
    </source>
</evidence>
<organism evidence="2 3">
    <name type="scientific">Sphingomonas ursincola</name>
    <dbReference type="NCBI Taxonomy" id="56361"/>
    <lineage>
        <taxon>Bacteria</taxon>
        <taxon>Pseudomonadati</taxon>
        <taxon>Pseudomonadota</taxon>
        <taxon>Alphaproteobacteria</taxon>
        <taxon>Sphingomonadales</taxon>
        <taxon>Sphingomonadaceae</taxon>
        <taxon>Sphingomonas</taxon>
    </lineage>
</organism>
<dbReference type="EMBL" id="VDES01000001">
    <property type="protein sequence ID" value="MBA1373096.1"/>
    <property type="molecule type" value="Genomic_DNA"/>
</dbReference>
<dbReference type="Pfam" id="PF03992">
    <property type="entry name" value="ABM"/>
    <property type="match status" value="1"/>
</dbReference>
<feature type="domain" description="ABM" evidence="1">
    <location>
        <begin position="35"/>
        <end position="87"/>
    </location>
</feature>
<dbReference type="Gene3D" id="3.30.70.100">
    <property type="match status" value="1"/>
</dbReference>
<dbReference type="InterPro" id="IPR011008">
    <property type="entry name" value="Dimeric_a/b-barrel"/>
</dbReference>
<gene>
    <name evidence="2" type="ORF">FG486_01995</name>
</gene>
<keyword evidence="3" id="KW-1185">Reference proteome</keyword>
<dbReference type="PANTHER" id="PTHR37811:SF2">
    <property type="entry name" value="ABM DOMAIN-CONTAINING PROTEIN"/>
    <property type="match status" value="1"/>
</dbReference>
<reference evidence="2 3" key="1">
    <citation type="journal article" date="1994" name="Int. J. Syst. Bacteriol.">
        <title>Phylogenetic positions of novel aerobic, bacteriochlorophyll a-containing bacteria and description of Roseococcus thiosulfatophilus gen. nov., sp. nov., Erythromicrobium ramosum gen. nov., sp. nov., and Erythrobacter litoralis sp. nov.</title>
        <authorList>
            <person name="Yurkov V."/>
            <person name="Stackebrandt E."/>
            <person name="Holmes A."/>
            <person name="Fuerst J.A."/>
            <person name="Hugenholtz P."/>
            <person name="Golecki J."/>
            <person name="Gad'on N."/>
            <person name="Gorlenko V.M."/>
            <person name="Kompantseva E.I."/>
            <person name="Drews G."/>
        </authorList>
    </citation>
    <scope>NUCLEOTIDE SEQUENCE [LARGE SCALE GENOMIC DNA]</scope>
    <source>
        <strain evidence="2 3">KR-99</strain>
    </source>
</reference>
<dbReference type="InterPro" id="IPR007138">
    <property type="entry name" value="ABM_dom"/>
</dbReference>
<dbReference type="AlphaFoldDB" id="A0A7V8RAY0"/>